<evidence type="ECO:0000313" key="4">
    <source>
        <dbReference type="EMBL" id="MTS26328.1"/>
    </source>
</evidence>
<gene>
    <name evidence="4" type="ORF">GMD59_03390</name>
</gene>
<dbReference type="InterPro" id="IPR000182">
    <property type="entry name" value="GNAT_dom"/>
</dbReference>
<dbReference type="CDD" id="cd04301">
    <property type="entry name" value="NAT_SF"/>
    <property type="match status" value="1"/>
</dbReference>
<dbReference type="PANTHER" id="PTHR43626:SF4">
    <property type="entry name" value="GCN5-RELATED N-ACETYLTRANSFERASE 2, CHLOROPLASTIC"/>
    <property type="match status" value="1"/>
</dbReference>
<dbReference type="Pfam" id="PF13508">
    <property type="entry name" value="Acetyltransf_7"/>
    <property type="match status" value="1"/>
</dbReference>
<proteinExistence type="predicted"/>
<dbReference type="AlphaFoldDB" id="A0A6L6LPK1"/>
<reference evidence="4 5" key="1">
    <citation type="journal article" date="2019" name="Nat. Med.">
        <title>A library of human gut bacterial isolates paired with longitudinal multiomics data enables mechanistic microbiome research.</title>
        <authorList>
            <person name="Poyet M."/>
            <person name="Groussin M."/>
            <person name="Gibbons S.M."/>
            <person name="Avila-Pacheco J."/>
            <person name="Jiang X."/>
            <person name="Kearney S.M."/>
            <person name="Perrotta A.R."/>
            <person name="Berdy B."/>
            <person name="Zhao S."/>
            <person name="Lieberman T.D."/>
            <person name="Swanson P.K."/>
            <person name="Smith M."/>
            <person name="Roesemann S."/>
            <person name="Alexander J.E."/>
            <person name="Rich S.A."/>
            <person name="Livny J."/>
            <person name="Vlamakis H."/>
            <person name="Clish C."/>
            <person name="Bullock K."/>
            <person name="Deik A."/>
            <person name="Scott J."/>
            <person name="Pierce K.A."/>
            <person name="Xavier R.J."/>
            <person name="Alm E.J."/>
        </authorList>
    </citation>
    <scope>NUCLEOTIDE SEQUENCE [LARGE SCALE GENOMIC DNA]</scope>
    <source>
        <strain evidence="4 5">BIOML-A4</strain>
    </source>
</reference>
<protein>
    <submittedName>
        <fullName evidence="4">GNAT family N-acetyltransferase</fullName>
    </submittedName>
</protein>
<keyword evidence="1 4" id="KW-0808">Transferase</keyword>
<comment type="caution">
    <text evidence="4">The sequence shown here is derived from an EMBL/GenBank/DDBJ whole genome shotgun (WGS) entry which is preliminary data.</text>
</comment>
<evidence type="ECO:0000256" key="1">
    <source>
        <dbReference type="ARBA" id="ARBA00022679"/>
    </source>
</evidence>
<dbReference type="Gene3D" id="3.40.630.30">
    <property type="match status" value="1"/>
</dbReference>
<evidence type="ECO:0000259" key="3">
    <source>
        <dbReference type="PROSITE" id="PS51186"/>
    </source>
</evidence>
<evidence type="ECO:0000256" key="2">
    <source>
        <dbReference type="ARBA" id="ARBA00023315"/>
    </source>
</evidence>
<dbReference type="InterPro" id="IPR045039">
    <property type="entry name" value="NSI-like"/>
</dbReference>
<feature type="domain" description="N-acetyltransferase" evidence="3">
    <location>
        <begin position="1"/>
        <end position="82"/>
    </location>
</feature>
<dbReference type="GO" id="GO:0005737">
    <property type="term" value="C:cytoplasm"/>
    <property type="evidence" value="ECO:0007669"/>
    <property type="project" value="TreeGrafter"/>
</dbReference>
<dbReference type="GO" id="GO:0008080">
    <property type="term" value="F:N-acetyltransferase activity"/>
    <property type="evidence" value="ECO:0007669"/>
    <property type="project" value="InterPro"/>
</dbReference>
<organism evidence="4 5">
    <name type="scientific">Ruthenibacterium lactatiformans</name>
    <dbReference type="NCBI Taxonomy" id="1550024"/>
    <lineage>
        <taxon>Bacteria</taxon>
        <taxon>Bacillati</taxon>
        <taxon>Bacillota</taxon>
        <taxon>Clostridia</taxon>
        <taxon>Eubacteriales</taxon>
        <taxon>Oscillospiraceae</taxon>
        <taxon>Ruthenibacterium</taxon>
    </lineage>
</organism>
<keyword evidence="2" id="KW-0012">Acyltransferase</keyword>
<evidence type="ECO:0000313" key="5">
    <source>
        <dbReference type="Proteomes" id="UP000472755"/>
    </source>
</evidence>
<dbReference type="PANTHER" id="PTHR43626">
    <property type="entry name" value="ACYL-COA N-ACYLTRANSFERASE"/>
    <property type="match status" value="1"/>
</dbReference>
<dbReference type="SUPFAM" id="SSF55729">
    <property type="entry name" value="Acyl-CoA N-acyltransferases (Nat)"/>
    <property type="match status" value="1"/>
</dbReference>
<sequence>MYDVIADVVIAPEYQGRGIGKAVAEKLLAYAQSRLPPGGRTSVQLIAAEGKEGFYEKLGFRKMPGGGCGFALRRVLHGHPAE</sequence>
<dbReference type="Proteomes" id="UP000472755">
    <property type="component" value="Unassembled WGS sequence"/>
</dbReference>
<dbReference type="InterPro" id="IPR016181">
    <property type="entry name" value="Acyl_CoA_acyltransferase"/>
</dbReference>
<accession>A0A6L6LPK1</accession>
<dbReference type="PROSITE" id="PS51186">
    <property type="entry name" value="GNAT"/>
    <property type="match status" value="1"/>
</dbReference>
<dbReference type="EMBL" id="WMZU01000003">
    <property type="protein sequence ID" value="MTS26328.1"/>
    <property type="molecule type" value="Genomic_DNA"/>
</dbReference>
<name>A0A6L6LPK1_9FIRM</name>